<name>A0ABV6HJ98_9SPHI</name>
<keyword evidence="3" id="KW-1185">Reference proteome</keyword>
<evidence type="ECO:0000313" key="3">
    <source>
        <dbReference type="Proteomes" id="UP001589774"/>
    </source>
</evidence>
<proteinExistence type="predicted"/>
<evidence type="ECO:0000256" key="1">
    <source>
        <dbReference type="SAM" id="SignalP"/>
    </source>
</evidence>
<dbReference type="SUPFAM" id="SSF63829">
    <property type="entry name" value="Calcium-dependent phosphotriesterase"/>
    <property type="match status" value="1"/>
</dbReference>
<dbReference type="RefSeq" id="WP_130856100.1">
    <property type="nucleotide sequence ID" value="NZ_JBHLWO010000001.1"/>
</dbReference>
<comment type="caution">
    <text evidence="2">The sequence shown here is derived from an EMBL/GenBank/DDBJ whole genome shotgun (WGS) entry which is preliminary data.</text>
</comment>
<keyword evidence="1" id="KW-0732">Signal</keyword>
<gene>
    <name evidence="2" type="ORF">ACFFI0_06740</name>
</gene>
<accession>A0ABV6HJ98</accession>
<dbReference type="Gene3D" id="2.130.10.10">
    <property type="entry name" value="YVTN repeat-like/Quinoprotein amine dehydrogenase"/>
    <property type="match status" value="1"/>
</dbReference>
<evidence type="ECO:0000313" key="2">
    <source>
        <dbReference type="EMBL" id="MFC0317998.1"/>
    </source>
</evidence>
<feature type="signal peptide" evidence="1">
    <location>
        <begin position="1"/>
        <end position="28"/>
    </location>
</feature>
<dbReference type="InterPro" id="IPR015943">
    <property type="entry name" value="WD40/YVTN_repeat-like_dom_sf"/>
</dbReference>
<feature type="chain" id="PRO_5046830400" evidence="1">
    <location>
        <begin position="29"/>
        <end position="742"/>
    </location>
</feature>
<organism evidence="2 3">
    <name type="scientific">Olivibacter oleidegradans</name>
    <dbReference type="NCBI Taxonomy" id="760123"/>
    <lineage>
        <taxon>Bacteria</taxon>
        <taxon>Pseudomonadati</taxon>
        <taxon>Bacteroidota</taxon>
        <taxon>Sphingobacteriia</taxon>
        <taxon>Sphingobacteriales</taxon>
        <taxon>Sphingobacteriaceae</taxon>
        <taxon>Olivibacter</taxon>
    </lineage>
</organism>
<protein>
    <submittedName>
        <fullName evidence="2">Uncharacterized protein</fullName>
    </submittedName>
</protein>
<reference evidence="2 3" key="1">
    <citation type="submission" date="2024-09" db="EMBL/GenBank/DDBJ databases">
        <authorList>
            <person name="Sun Q."/>
            <person name="Mori K."/>
        </authorList>
    </citation>
    <scope>NUCLEOTIDE SEQUENCE [LARGE SCALE GENOMIC DNA]</scope>
    <source>
        <strain evidence="2 3">CCM 7765</strain>
    </source>
</reference>
<sequence>MILNKKKIYQVLLLCLALQPFGWRTAIAQDRFKQEYAIKYYTHDRKTNNAKVLSDRNGRIQFLQAGRLLKPFDGKLLFPGRLSADITYRYDSLETFRDIILYQNNFVYLTNQLVYSNAWAGTCLFKHHLPKAKFLEMDETGNVFLTDGQQIRCYAMDGKVLANARVDDKIKAVHYDTRNQLFWMLSNQALYNYSLQNKQVHTVYRGSDFSCFTLNETGKLLVLAKSDRYSLFSIEKSTDGQVRMIQQRNWDDRLPAQPVNTVQYVDGTLWFGSMHGAFRQQENGAFDYYQSGRWLPGDTVYSLAKGPESTVLIATNKGLARLHHKAMSLEEKAAYYDKQVRERHIRYGLNATLKGLKEGNLRTGILSDSDNDGLWTSMYLAAEAFRYATTKDSDALLNCRESLLAMERLYSVNPLKGFPSRSFERIGHKTDLADSKVWLDAPDGRWSWKSTTSSDEAIGHLFVFSVLAEVVNDPWVKEKAVTLMDSLMSHIVANDLYLVDHDGKPTLWGKWNPAYVNQFPTNIGDRKLNSSNIISMLQSAYYFTKKEKYRDKAWELMDRHGYYENLMRPMKGIGQADEKADDYSKMLSERWNHSDDEMYFLGYWGLYRYALNDTLKNNFRKAILDHWEFERPEKDALWNFFAAMVGEKNFDRDASLWFLREFPLDLINWQVTNSVRKDIRHLEENFMNQSTDAVLSPKERPVHRHNRTTFILDEDSNGTEEFSAGDIWLLPYWLGRYLEVVK</sequence>
<dbReference type="EMBL" id="JBHLWO010000001">
    <property type="protein sequence ID" value="MFC0317998.1"/>
    <property type="molecule type" value="Genomic_DNA"/>
</dbReference>
<dbReference type="Proteomes" id="UP001589774">
    <property type="component" value="Unassembled WGS sequence"/>
</dbReference>